<keyword evidence="1" id="KW-0233">DNA recombination</keyword>
<evidence type="ECO:0000259" key="2">
    <source>
        <dbReference type="PROSITE" id="PS51898"/>
    </source>
</evidence>
<keyword evidence="4" id="KW-1185">Reference proteome</keyword>
<protein>
    <submittedName>
        <fullName evidence="3">Tyrosine-type recombinase/integrase</fullName>
    </submittedName>
</protein>
<dbReference type="GO" id="GO:0015074">
    <property type="term" value="P:DNA integration"/>
    <property type="evidence" value="ECO:0007669"/>
    <property type="project" value="InterPro"/>
</dbReference>
<dbReference type="GO" id="GO:0006310">
    <property type="term" value="P:DNA recombination"/>
    <property type="evidence" value="ECO:0007669"/>
    <property type="project" value="UniProtKB-KW"/>
</dbReference>
<accession>A0A7K1UE52</accession>
<dbReference type="InterPro" id="IPR013762">
    <property type="entry name" value="Integrase-like_cat_sf"/>
</dbReference>
<dbReference type="SUPFAM" id="SSF56349">
    <property type="entry name" value="DNA breaking-rejoining enzymes"/>
    <property type="match status" value="1"/>
</dbReference>
<dbReference type="PANTHER" id="PTHR30349">
    <property type="entry name" value="PHAGE INTEGRASE-RELATED"/>
    <property type="match status" value="1"/>
</dbReference>
<reference evidence="3 4" key="1">
    <citation type="submission" date="2019-12" db="EMBL/GenBank/DDBJ databases">
        <title>Chitinophaga sp. strain ysch24 (GDMCC 1.1355), whole genome shotgun sequence.</title>
        <authorList>
            <person name="Zhang X."/>
        </authorList>
    </citation>
    <scope>NUCLEOTIDE SEQUENCE [LARGE SCALE GENOMIC DNA]</scope>
    <source>
        <strain evidence="4">ysch24</strain>
    </source>
</reference>
<proteinExistence type="predicted"/>
<name>A0A7K1UE52_9BACT</name>
<dbReference type="InterPro" id="IPR050090">
    <property type="entry name" value="Tyrosine_recombinase_XerCD"/>
</dbReference>
<dbReference type="EMBL" id="WRXN01000032">
    <property type="protein sequence ID" value="MVT12596.1"/>
    <property type="molecule type" value="Genomic_DNA"/>
</dbReference>
<evidence type="ECO:0000256" key="1">
    <source>
        <dbReference type="ARBA" id="ARBA00023172"/>
    </source>
</evidence>
<dbReference type="Pfam" id="PF00589">
    <property type="entry name" value="Phage_integrase"/>
    <property type="match status" value="1"/>
</dbReference>
<feature type="domain" description="Tyr recombinase" evidence="2">
    <location>
        <begin position="114"/>
        <end position="298"/>
    </location>
</feature>
<evidence type="ECO:0000313" key="3">
    <source>
        <dbReference type="EMBL" id="MVT12596.1"/>
    </source>
</evidence>
<dbReference type="Gene3D" id="1.10.443.10">
    <property type="entry name" value="Intergrase catalytic core"/>
    <property type="match status" value="1"/>
</dbReference>
<dbReference type="CDD" id="cd00397">
    <property type="entry name" value="DNA_BRE_C"/>
    <property type="match status" value="1"/>
</dbReference>
<dbReference type="Proteomes" id="UP000461730">
    <property type="component" value="Unassembled WGS sequence"/>
</dbReference>
<dbReference type="InterPro" id="IPR002104">
    <property type="entry name" value="Integrase_catalytic"/>
</dbReference>
<dbReference type="PROSITE" id="PS51898">
    <property type="entry name" value="TYR_RECOMBINASE"/>
    <property type="match status" value="1"/>
</dbReference>
<evidence type="ECO:0000313" key="4">
    <source>
        <dbReference type="Proteomes" id="UP000461730"/>
    </source>
</evidence>
<dbReference type="GO" id="GO:0003677">
    <property type="term" value="F:DNA binding"/>
    <property type="evidence" value="ECO:0007669"/>
    <property type="project" value="InterPro"/>
</dbReference>
<dbReference type="InterPro" id="IPR011010">
    <property type="entry name" value="DNA_brk_join_enz"/>
</dbReference>
<sequence>MGQGKSVLIYSHLIIIIMELTAYLQQQYTPGTAVSYGREIGIFLSNYPQAAAAVYSDLLGYIGVLRQRYGNAQTLNRIVCSIKVYYDYLCYTGQREDHPGRNIWLRDQRSRDVQLQDLFSASELSMLMGRKERFKALFYRNEVLIGLLVYQGLLIGEMASLCVAEIDLEGGTVYIRETAVTNSRKLPLHANQVLPLSAYLEGARAQLLGGRASEALLISQRGQPMQASDISKHVKRRYSGLFPGRKVTAQSIRQSVIANLLAQGHDISKVQQFAGHRYPSSTERYRQDHVGRLQAIIDQYHPVK</sequence>
<comment type="caution">
    <text evidence="3">The sequence shown here is derived from an EMBL/GenBank/DDBJ whole genome shotgun (WGS) entry which is preliminary data.</text>
</comment>
<gene>
    <name evidence="3" type="ORF">GO493_30385</name>
</gene>
<dbReference type="AlphaFoldDB" id="A0A7K1UE52"/>
<organism evidence="3 4">
    <name type="scientific">Chitinophaga tropicalis</name>
    <dbReference type="NCBI Taxonomy" id="2683588"/>
    <lineage>
        <taxon>Bacteria</taxon>
        <taxon>Pseudomonadati</taxon>
        <taxon>Bacteroidota</taxon>
        <taxon>Chitinophagia</taxon>
        <taxon>Chitinophagales</taxon>
        <taxon>Chitinophagaceae</taxon>
        <taxon>Chitinophaga</taxon>
    </lineage>
</organism>